<protein>
    <recommendedName>
        <fullName evidence="1">ABC transporter domain-containing protein</fullName>
    </recommendedName>
</protein>
<name>A0A2B1DW59_BACCE</name>
<evidence type="ECO:0000313" key="3">
    <source>
        <dbReference type="Proteomes" id="UP000221438"/>
    </source>
</evidence>
<dbReference type="SUPFAM" id="SSF52540">
    <property type="entry name" value="P-loop containing nucleoside triphosphate hydrolases"/>
    <property type="match status" value="1"/>
</dbReference>
<dbReference type="GO" id="GO:0016887">
    <property type="term" value="F:ATP hydrolysis activity"/>
    <property type="evidence" value="ECO:0007669"/>
    <property type="project" value="InterPro"/>
</dbReference>
<dbReference type="InterPro" id="IPR003439">
    <property type="entry name" value="ABC_transporter-like_ATP-bd"/>
</dbReference>
<organism evidence="2 3">
    <name type="scientific">Bacillus cereus</name>
    <dbReference type="NCBI Taxonomy" id="1396"/>
    <lineage>
        <taxon>Bacteria</taxon>
        <taxon>Bacillati</taxon>
        <taxon>Bacillota</taxon>
        <taxon>Bacilli</taxon>
        <taxon>Bacillales</taxon>
        <taxon>Bacillaceae</taxon>
        <taxon>Bacillus</taxon>
        <taxon>Bacillus cereus group</taxon>
    </lineage>
</organism>
<proteinExistence type="predicted"/>
<dbReference type="GO" id="GO:0005524">
    <property type="term" value="F:ATP binding"/>
    <property type="evidence" value="ECO:0007669"/>
    <property type="project" value="InterPro"/>
</dbReference>
<accession>A0A2B1DW59</accession>
<dbReference type="Pfam" id="PF00005">
    <property type="entry name" value="ABC_tran"/>
    <property type="match status" value="1"/>
</dbReference>
<dbReference type="AlphaFoldDB" id="A0A2B1DW59"/>
<reference evidence="2 3" key="1">
    <citation type="submission" date="2017-09" db="EMBL/GenBank/DDBJ databases">
        <title>Large-scale bioinformatics analysis of Bacillus genomes uncovers conserved roles of natural products in bacterial physiology.</title>
        <authorList>
            <consortium name="Agbiome Team Llc"/>
            <person name="Bleich R.M."/>
            <person name="Grubbs K.J."/>
            <person name="Santa Maria K.C."/>
            <person name="Allen S.E."/>
            <person name="Farag S."/>
            <person name="Shank E.A."/>
            <person name="Bowers A."/>
        </authorList>
    </citation>
    <scope>NUCLEOTIDE SEQUENCE [LARGE SCALE GENOMIC DNA]</scope>
    <source>
        <strain evidence="2 3">AFS046104</strain>
    </source>
</reference>
<feature type="domain" description="ABC transporter" evidence="1">
    <location>
        <begin position="40"/>
        <end position="68"/>
    </location>
</feature>
<evidence type="ECO:0000259" key="1">
    <source>
        <dbReference type="Pfam" id="PF00005"/>
    </source>
</evidence>
<sequence>MTILLFITSVFYMKLVKEEDFQNKSKHILYIQQLSFYLIQLSGEQQRVAIARALSYNVDLLIADEPTAHTLYYFYSRTQINDIP</sequence>
<dbReference type="Gene3D" id="3.40.50.300">
    <property type="entry name" value="P-loop containing nucleotide triphosphate hydrolases"/>
    <property type="match status" value="1"/>
</dbReference>
<dbReference type="Proteomes" id="UP000221438">
    <property type="component" value="Unassembled WGS sequence"/>
</dbReference>
<dbReference type="InterPro" id="IPR027417">
    <property type="entry name" value="P-loop_NTPase"/>
</dbReference>
<gene>
    <name evidence="2" type="ORF">COA08_06085</name>
</gene>
<comment type="caution">
    <text evidence="2">The sequence shown here is derived from an EMBL/GenBank/DDBJ whole genome shotgun (WGS) entry which is preliminary data.</text>
</comment>
<evidence type="ECO:0000313" key="2">
    <source>
        <dbReference type="EMBL" id="PGQ11342.1"/>
    </source>
</evidence>
<dbReference type="EMBL" id="NUJQ01000005">
    <property type="protein sequence ID" value="PGQ11342.1"/>
    <property type="molecule type" value="Genomic_DNA"/>
</dbReference>